<evidence type="ECO:0000313" key="2">
    <source>
        <dbReference type="Proteomes" id="UP000237797"/>
    </source>
</evidence>
<reference evidence="1 2" key="1">
    <citation type="submission" date="2018-03" db="EMBL/GenBank/DDBJ databases">
        <title>Genomic Encyclopedia of Archaeal and Bacterial Type Strains, Phase II (KMG-II): from individual species to whole genera.</title>
        <authorList>
            <person name="Goeker M."/>
        </authorList>
    </citation>
    <scope>NUCLEOTIDE SEQUENCE [LARGE SCALE GENOMIC DNA]</scope>
    <source>
        <strain evidence="1 2">DSM 44946</strain>
    </source>
</reference>
<dbReference type="AlphaFoldDB" id="A0A2T0LC28"/>
<organism evidence="1 2">
    <name type="scientific">Planifilum fimeticola</name>
    <dbReference type="NCBI Taxonomy" id="201975"/>
    <lineage>
        <taxon>Bacteria</taxon>
        <taxon>Bacillati</taxon>
        <taxon>Bacillota</taxon>
        <taxon>Bacilli</taxon>
        <taxon>Bacillales</taxon>
        <taxon>Thermoactinomycetaceae</taxon>
        <taxon>Planifilum</taxon>
    </lineage>
</organism>
<accession>A0A2T0LC28</accession>
<dbReference type="Proteomes" id="UP000237797">
    <property type="component" value="Unassembled WGS sequence"/>
</dbReference>
<name>A0A2T0LC28_9BACL</name>
<dbReference type="EMBL" id="PVNE01000024">
    <property type="protein sequence ID" value="PRX39500.1"/>
    <property type="molecule type" value="Genomic_DNA"/>
</dbReference>
<keyword evidence="2" id="KW-1185">Reference proteome</keyword>
<evidence type="ECO:0000313" key="1">
    <source>
        <dbReference type="EMBL" id="PRX39500.1"/>
    </source>
</evidence>
<proteinExistence type="predicted"/>
<gene>
    <name evidence="1" type="ORF">CLV97_12438</name>
</gene>
<comment type="caution">
    <text evidence="1">The sequence shown here is derived from an EMBL/GenBank/DDBJ whole genome shotgun (WGS) entry which is preliminary data.</text>
</comment>
<sequence length="57" mass="6910">MEIRNDKEYEEILARIRKGAEYIESPEFQQKPDDYKQKALERYAQLTKAILKYRGMI</sequence>
<protein>
    <submittedName>
        <fullName evidence="1">Uncharacterized protein</fullName>
    </submittedName>
</protein>
<dbReference type="RefSeq" id="WP_170070535.1">
    <property type="nucleotide sequence ID" value="NZ_PVNE01000024.1"/>
</dbReference>